<dbReference type="STRING" id="391038.Bphy_3748"/>
<dbReference type="eggNOG" id="ENOG50317JD">
    <property type="taxonomic scope" value="Bacteria"/>
</dbReference>
<feature type="transmembrane region" description="Helical" evidence="1">
    <location>
        <begin position="70"/>
        <end position="93"/>
    </location>
</feature>
<dbReference type="EMBL" id="CP001044">
    <property type="protein sequence ID" value="ACC72882.1"/>
    <property type="molecule type" value="Genomic_DNA"/>
</dbReference>
<name>B2JN34_PARP8</name>
<organism evidence="2 3">
    <name type="scientific">Paraburkholderia phymatum (strain DSM 17167 / CIP 108236 / LMG 21445 / STM815)</name>
    <name type="common">Burkholderia phymatum</name>
    <dbReference type="NCBI Taxonomy" id="391038"/>
    <lineage>
        <taxon>Bacteria</taxon>
        <taxon>Pseudomonadati</taxon>
        <taxon>Pseudomonadota</taxon>
        <taxon>Betaproteobacteria</taxon>
        <taxon>Burkholderiales</taxon>
        <taxon>Burkholderiaceae</taxon>
        <taxon>Paraburkholderia</taxon>
    </lineage>
</organism>
<protein>
    <submittedName>
        <fullName evidence="2">Uncharacterized protein</fullName>
    </submittedName>
</protein>
<dbReference type="KEGG" id="bph:Bphy_3748"/>
<accession>B2JN34</accession>
<evidence type="ECO:0000313" key="2">
    <source>
        <dbReference type="EMBL" id="ACC72882.1"/>
    </source>
</evidence>
<reference evidence="3" key="1">
    <citation type="journal article" date="2014" name="Stand. Genomic Sci.">
        <title>Complete genome sequence of Burkholderia phymatum STM815(T), a broad host range and efficient nitrogen-fixing symbiont of Mimosa species.</title>
        <authorList>
            <person name="Moulin L."/>
            <person name="Klonowska A."/>
            <person name="Caroline B."/>
            <person name="Booth K."/>
            <person name="Vriezen J.A."/>
            <person name="Melkonian R."/>
            <person name="James E.K."/>
            <person name="Young J.P."/>
            <person name="Bena G."/>
            <person name="Hauser L."/>
            <person name="Land M."/>
            <person name="Kyrpides N."/>
            <person name="Bruce D."/>
            <person name="Chain P."/>
            <person name="Copeland A."/>
            <person name="Pitluck S."/>
            <person name="Woyke T."/>
            <person name="Lizotte-Waniewski M."/>
            <person name="Bristow J."/>
            <person name="Riley M."/>
        </authorList>
    </citation>
    <scope>NUCLEOTIDE SEQUENCE [LARGE SCALE GENOMIC DNA]</scope>
    <source>
        <strain evidence="3">DSM 17167 / CIP 108236 / LMG 21445 / STM815</strain>
    </source>
</reference>
<dbReference type="AlphaFoldDB" id="B2JN34"/>
<evidence type="ECO:0000256" key="1">
    <source>
        <dbReference type="SAM" id="Phobius"/>
    </source>
</evidence>
<proteinExistence type="predicted"/>
<sequence length="120" mass="13158">MSPTSRRSFMYVLPRTRARKARVHTAMRQTSCPLAWILQKLSQIPQRRDRRLLMHTSPNLFRSSATRHSLVAVGALAMIVLCATGVAAFAGLLPASDHVAVTMTATPFVDIQIGAADSKE</sequence>
<gene>
    <name evidence="2" type="ordered locus">Bphy_3748</name>
</gene>
<keyword evidence="3" id="KW-1185">Reference proteome</keyword>
<keyword evidence="1" id="KW-1133">Transmembrane helix</keyword>
<evidence type="ECO:0000313" key="3">
    <source>
        <dbReference type="Proteomes" id="UP000001192"/>
    </source>
</evidence>
<keyword evidence="1" id="KW-0472">Membrane</keyword>
<keyword evidence="1" id="KW-0812">Transmembrane</keyword>
<dbReference type="Proteomes" id="UP000001192">
    <property type="component" value="Chromosome 2"/>
</dbReference>
<dbReference type="HOGENOM" id="CLU_2045304_0_0_4"/>